<protein>
    <submittedName>
        <fullName evidence="2">Chemosensory protein</fullName>
    </submittedName>
</protein>
<keyword evidence="1" id="KW-0732">Signal</keyword>
<accession>A0A109QL82</accession>
<evidence type="ECO:0000313" key="2">
    <source>
        <dbReference type="EMBL" id="AMA98132.1"/>
    </source>
</evidence>
<feature type="chain" id="PRO_5007140095" evidence="1">
    <location>
        <begin position="26"/>
        <end position="157"/>
    </location>
</feature>
<dbReference type="SUPFAM" id="SSF47565">
    <property type="entry name" value="Insect pheromone/odorant-binding proteins"/>
    <property type="match status" value="1"/>
</dbReference>
<dbReference type="EMBL" id="KT381641">
    <property type="protein sequence ID" value="AMA98132.1"/>
    <property type="molecule type" value="mRNA"/>
</dbReference>
<organism evidence="2">
    <name type="scientific">Blattella germanica</name>
    <name type="common">German cockroach</name>
    <name type="synonym">Blatta germanica</name>
    <dbReference type="NCBI Taxonomy" id="6973"/>
    <lineage>
        <taxon>Eukaryota</taxon>
        <taxon>Metazoa</taxon>
        <taxon>Ecdysozoa</taxon>
        <taxon>Arthropoda</taxon>
        <taxon>Hexapoda</taxon>
        <taxon>Insecta</taxon>
        <taxon>Pterygota</taxon>
        <taxon>Neoptera</taxon>
        <taxon>Polyneoptera</taxon>
        <taxon>Dictyoptera</taxon>
        <taxon>Blattodea</taxon>
        <taxon>Blaberoidea</taxon>
        <taxon>Blattellidae</taxon>
        <taxon>Blattella</taxon>
    </lineage>
</organism>
<dbReference type="InterPro" id="IPR006170">
    <property type="entry name" value="PBP/GOBP"/>
</dbReference>
<reference evidence="2" key="1">
    <citation type="submission" date="2015-08" db="EMBL/GenBank/DDBJ databases">
        <title>Transcriptome-Based Identification and Expression Profiles of Chemosensory Genes in German Cockroach, Blattella germanica.</title>
        <authorList>
            <person name="Niu D.-J."/>
        </authorList>
    </citation>
    <scope>NUCLEOTIDE SEQUENCE</scope>
</reference>
<proteinExistence type="evidence at transcript level"/>
<dbReference type="InterPro" id="IPR036728">
    <property type="entry name" value="PBP_GOBP_sf"/>
</dbReference>
<name>A0A109QL82_BLAGE</name>
<sequence>MKGPTAAVLFAGLLLFASHEVPVRALEMSDMVSMAPQIISMGVEVIMNCMSENNMSIMKTGASLMTARTIDQNAKCTVCCITSQIMITDGDKCSVNTAMIDTMIGALPKAVQDIVKKITKGCTNAGAGKSKCQGLFDYGACIFKEGKNNIGSIFKMG</sequence>
<dbReference type="Pfam" id="PF01395">
    <property type="entry name" value="PBP_GOBP"/>
    <property type="match status" value="1"/>
</dbReference>
<dbReference type="Gene3D" id="1.10.238.20">
    <property type="entry name" value="Pheromone/general odorant binding protein domain"/>
    <property type="match status" value="1"/>
</dbReference>
<feature type="non-terminal residue" evidence="2">
    <location>
        <position position="157"/>
    </location>
</feature>
<dbReference type="AlphaFoldDB" id="A0A109QL82"/>
<feature type="signal peptide" evidence="1">
    <location>
        <begin position="1"/>
        <end position="25"/>
    </location>
</feature>
<dbReference type="GO" id="GO:0005549">
    <property type="term" value="F:odorant binding"/>
    <property type="evidence" value="ECO:0007669"/>
    <property type="project" value="InterPro"/>
</dbReference>
<dbReference type="CDD" id="cd23992">
    <property type="entry name" value="PBP_GOBP"/>
    <property type="match status" value="1"/>
</dbReference>
<evidence type="ECO:0000256" key="1">
    <source>
        <dbReference type="SAM" id="SignalP"/>
    </source>
</evidence>